<protein>
    <submittedName>
        <fullName evidence="1">ArsR family transcriptional regulator</fullName>
    </submittedName>
</protein>
<reference evidence="1" key="1">
    <citation type="submission" date="2019-12" db="EMBL/GenBank/DDBJ databases">
        <title>Novel species isolated from a subtropical stream in China.</title>
        <authorList>
            <person name="Lu H."/>
        </authorList>
    </citation>
    <scope>NUCLEOTIDE SEQUENCE [LARGE SCALE GENOMIC DNA]</scope>
    <source>
        <strain evidence="1">FT81W</strain>
    </source>
</reference>
<dbReference type="RefSeq" id="WP_161081642.1">
    <property type="nucleotide sequence ID" value="NZ_WWCX01000001.1"/>
</dbReference>
<organism evidence="1 2">
    <name type="scientific">Duganella vulcania</name>
    <dbReference type="NCBI Taxonomy" id="2692166"/>
    <lineage>
        <taxon>Bacteria</taxon>
        <taxon>Pseudomonadati</taxon>
        <taxon>Pseudomonadota</taxon>
        <taxon>Betaproteobacteria</taxon>
        <taxon>Burkholderiales</taxon>
        <taxon>Oxalobacteraceae</taxon>
        <taxon>Telluria group</taxon>
        <taxon>Duganella</taxon>
    </lineage>
</organism>
<sequence length="206" mass="22038">MNTSHRTALNQLMDDASTVAGASNRVDSSQYSFAGLNRLNVGLRQPTSARLEKMQSLVTQMQGREMSLYDIQRFLKFSDTGAKKYVTKLREVGIVEALQGADGTATTPGRQLFKVTADPARLKAGFASLAEKVKKAASRSNTAVKSRLGKDDAGNARRFHILADDEDFAVKLSRHRPVRDPLVAALFGPATPAGTSGKAALASAGT</sequence>
<proteinExistence type="predicted"/>
<dbReference type="EMBL" id="WWCX01000001">
    <property type="protein sequence ID" value="MYM92369.1"/>
    <property type="molecule type" value="Genomic_DNA"/>
</dbReference>
<accession>A0A845GI70</accession>
<gene>
    <name evidence="1" type="ORF">GTP90_00675</name>
</gene>
<name>A0A845GI70_9BURK</name>
<comment type="caution">
    <text evidence="1">The sequence shown here is derived from an EMBL/GenBank/DDBJ whole genome shotgun (WGS) entry which is preliminary data.</text>
</comment>
<dbReference type="AlphaFoldDB" id="A0A845GI70"/>
<evidence type="ECO:0000313" key="1">
    <source>
        <dbReference type="EMBL" id="MYM92369.1"/>
    </source>
</evidence>
<dbReference type="Proteomes" id="UP000447355">
    <property type="component" value="Unassembled WGS sequence"/>
</dbReference>
<evidence type="ECO:0000313" key="2">
    <source>
        <dbReference type="Proteomes" id="UP000447355"/>
    </source>
</evidence>